<dbReference type="EMBL" id="JAIWYP010000007">
    <property type="protein sequence ID" value="KAH3797614.1"/>
    <property type="molecule type" value="Genomic_DNA"/>
</dbReference>
<organism evidence="1 2">
    <name type="scientific">Dreissena polymorpha</name>
    <name type="common">Zebra mussel</name>
    <name type="synonym">Mytilus polymorpha</name>
    <dbReference type="NCBI Taxonomy" id="45954"/>
    <lineage>
        <taxon>Eukaryota</taxon>
        <taxon>Metazoa</taxon>
        <taxon>Spiralia</taxon>
        <taxon>Lophotrochozoa</taxon>
        <taxon>Mollusca</taxon>
        <taxon>Bivalvia</taxon>
        <taxon>Autobranchia</taxon>
        <taxon>Heteroconchia</taxon>
        <taxon>Euheterodonta</taxon>
        <taxon>Imparidentia</taxon>
        <taxon>Neoheterodontei</taxon>
        <taxon>Myida</taxon>
        <taxon>Dreissenoidea</taxon>
        <taxon>Dreissenidae</taxon>
        <taxon>Dreissena</taxon>
    </lineage>
</organism>
<name>A0A9D4J694_DREPO</name>
<gene>
    <name evidence="1" type="ORF">DPMN_151198</name>
</gene>
<reference evidence="1" key="1">
    <citation type="journal article" date="2019" name="bioRxiv">
        <title>The Genome of the Zebra Mussel, Dreissena polymorpha: A Resource for Invasive Species Research.</title>
        <authorList>
            <person name="McCartney M.A."/>
            <person name="Auch B."/>
            <person name="Kono T."/>
            <person name="Mallez S."/>
            <person name="Zhang Y."/>
            <person name="Obille A."/>
            <person name="Becker A."/>
            <person name="Abrahante J.E."/>
            <person name="Garbe J."/>
            <person name="Badalamenti J.P."/>
            <person name="Herman A."/>
            <person name="Mangelson H."/>
            <person name="Liachko I."/>
            <person name="Sullivan S."/>
            <person name="Sone E.D."/>
            <person name="Koren S."/>
            <person name="Silverstein K.A.T."/>
            <person name="Beckman K.B."/>
            <person name="Gohl D.M."/>
        </authorList>
    </citation>
    <scope>NUCLEOTIDE SEQUENCE</scope>
    <source>
        <strain evidence="1">Duluth1</strain>
        <tissue evidence="1">Whole animal</tissue>
    </source>
</reference>
<dbReference type="AlphaFoldDB" id="A0A9D4J694"/>
<reference evidence="1" key="2">
    <citation type="submission" date="2020-11" db="EMBL/GenBank/DDBJ databases">
        <authorList>
            <person name="McCartney M.A."/>
            <person name="Auch B."/>
            <person name="Kono T."/>
            <person name="Mallez S."/>
            <person name="Becker A."/>
            <person name="Gohl D.M."/>
            <person name="Silverstein K.A.T."/>
            <person name="Koren S."/>
            <person name="Bechman K.B."/>
            <person name="Herman A."/>
            <person name="Abrahante J.E."/>
            <person name="Garbe J."/>
        </authorList>
    </citation>
    <scope>NUCLEOTIDE SEQUENCE</scope>
    <source>
        <strain evidence="1">Duluth1</strain>
        <tissue evidence="1">Whole animal</tissue>
    </source>
</reference>
<proteinExistence type="predicted"/>
<accession>A0A9D4J694</accession>
<dbReference type="Proteomes" id="UP000828390">
    <property type="component" value="Unassembled WGS sequence"/>
</dbReference>
<protein>
    <submittedName>
        <fullName evidence="1">Uncharacterized protein</fullName>
    </submittedName>
</protein>
<sequence length="233" mass="25914">MPRQEQTRRNSANYRGVPRHDAEGILVVDAETVNLENSLISLSSQPRPVTLELLVFMDLPKTGDDEMEPFLTGLDFLSDGRLMVVSTIDDPRPARMISFDGVESDVDHFLTFPTKTYKLDESLCTYVKSKNTLVLTDRFANTVFMNDIMKDTSRAVTYENIQQPRSACAGPSDSVQVMPPSPAPKTGLAFHGDLDRGRFAKDALEVAVLISRNHEDGVQTPRTLKLSTLRGLL</sequence>
<evidence type="ECO:0000313" key="2">
    <source>
        <dbReference type="Proteomes" id="UP000828390"/>
    </source>
</evidence>
<keyword evidence="2" id="KW-1185">Reference proteome</keyword>
<evidence type="ECO:0000313" key="1">
    <source>
        <dbReference type="EMBL" id="KAH3797614.1"/>
    </source>
</evidence>
<comment type="caution">
    <text evidence="1">The sequence shown here is derived from an EMBL/GenBank/DDBJ whole genome shotgun (WGS) entry which is preliminary data.</text>
</comment>